<dbReference type="EMBL" id="BBLT01000011">
    <property type="protein sequence ID" value="GAL87180.1"/>
    <property type="molecule type" value="Genomic_DNA"/>
</dbReference>
<sequence length="348" mass="41094">MEKEQLGSIIFPDHSRPLSVTETSISWILFSEKKAFKIKRPVATSFLNFSSLQNRKFYCEKEFLLNQRFSSDIYINVQPVRIHNGYFQIGGENGEIIDYAVEMRRLPEGKELNNLLLKNEIAESDIRKIAEAIAEFHLSSKPLIINNQSDLIKNKTKDILNYSTVFNKIDPVSKDFIDISTNYCLRFILHFKEFLESRMNQGFIRDCHGDLHTGNIFLLDKPVLFDCIEFDDSLRQIDIMEELAFLSMDLDSYDRKDFGKLILEYYNVFNSAIRSPEEYLLFLFYKYYKAGVRAKVMAVQWIRERETDRKVQIEIQMQSYIKLMQEYFNQLQKDLNTIDPGLYPFTIR</sequence>
<dbReference type="PANTHER" id="PTHR43883:SF1">
    <property type="entry name" value="GLUCONOKINASE"/>
    <property type="match status" value="1"/>
</dbReference>
<gene>
    <name evidence="1" type="ORF">MYP_4410</name>
</gene>
<dbReference type="InterPro" id="IPR052732">
    <property type="entry name" value="Cell-binding_unc_protein"/>
</dbReference>
<name>A0A098LJM9_9BACT</name>
<comment type="caution">
    <text evidence="1">The sequence shown here is derived from an EMBL/GenBank/DDBJ whole genome shotgun (WGS) entry which is preliminary data.</text>
</comment>
<evidence type="ECO:0000313" key="2">
    <source>
        <dbReference type="Proteomes" id="UP000030185"/>
    </source>
</evidence>
<dbReference type="InterPro" id="IPR011009">
    <property type="entry name" value="Kinase-like_dom_sf"/>
</dbReference>
<reference evidence="1 2" key="1">
    <citation type="submission" date="2014-09" db="EMBL/GenBank/DDBJ databases">
        <title>Sporocytophaga myxococcoides PG-01 genome sequencing.</title>
        <authorList>
            <person name="Liu L."/>
            <person name="Gao P.J."/>
            <person name="Chen G.J."/>
            <person name="Wang L.S."/>
        </authorList>
    </citation>
    <scope>NUCLEOTIDE SEQUENCE [LARGE SCALE GENOMIC DNA]</scope>
    <source>
        <strain evidence="1 2">PG-01</strain>
    </source>
</reference>
<proteinExistence type="predicted"/>
<dbReference type="SUPFAM" id="SSF56112">
    <property type="entry name" value="Protein kinase-like (PK-like)"/>
    <property type="match status" value="1"/>
</dbReference>
<accession>A0A098LJM9</accession>
<dbReference type="eggNOG" id="COG2187">
    <property type="taxonomic scope" value="Bacteria"/>
</dbReference>
<dbReference type="PANTHER" id="PTHR43883">
    <property type="entry name" value="SLR0207 PROTEIN"/>
    <property type="match status" value="1"/>
</dbReference>
<evidence type="ECO:0008006" key="3">
    <source>
        <dbReference type="Google" id="ProtNLM"/>
    </source>
</evidence>
<dbReference type="OrthoDB" id="9810277at2"/>
<dbReference type="RefSeq" id="WP_045468103.1">
    <property type="nucleotide sequence ID" value="NZ_BBLT01000011.1"/>
</dbReference>
<dbReference type="AlphaFoldDB" id="A0A098LJM9"/>
<keyword evidence="2" id="KW-1185">Reference proteome</keyword>
<protein>
    <recommendedName>
        <fullName evidence="3">Aminoglycoside phosphotransferase domain-containing protein</fullName>
    </recommendedName>
</protein>
<evidence type="ECO:0000313" key="1">
    <source>
        <dbReference type="EMBL" id="GAL87180.1"/>
    </source>
</evidence>
<dbReference type="Proteomes" id="UP000030185">
    <property type="component" value="Unassembled WGS sequence"/>
</dbReference>
<dbReference type="STRING" id="153721.MYP_4410"/>
<organism evidence="1 2">
    <name type="scientific">Sporocytophaga myxococcoides</name>
    <dbReference type="NCBI Taxonomy" id="153721"/>
    <lineage>
        <taxon>Bacteria</taxon>
        <taxon>Pseudomonadati</taxon>
        <taxon>Bacteroidota</taxon>
        <taxon>Cytophagia</taxon>
        <taxon>Cytophagales</taxon>
        <taxon>Cytophagaceae</taxon>
        <taxon>Sporocytophaga</taxon>
    </lineage>
</organism>